<proteinExistence type="predicted"/>
<accession>A0A1W6LG15</accession>
<dbReference type="STRING" id="946333.A4W93_26460"/>
<dbReference type="Gene3D" id="3.30.530.20">
    <property type="match status" value="1"/>
</dbReference>
<sequence length="134" mass="14818">MTWPSTTVTVSARVPWHRAYDYARHPDNLPSWASGLSSGIAFEHGRWITQSPMGPVAVEMAPENLFGVLDHEVELPDGTRFHNPFRVVPNAEGCLFVFTVFQTEGVGAEAHAKDVAHVRQDLEALKALLEGDRP</sequence>
<name>A0A1W6LG15_9BURK</name>
<dbReference type="KEGG" id="rgu:A4W93_26460"/>
<dbReference type="SUPFAM" id="SSF55961">
    <property type="entry name" value="Bet v1-like"/>
    <property type="match status" value="1"/>
</dbReference>
<dbReference type="EMBL" id="CP015118">
    <property type="protein sequence ID" value="ARN23160.1"/>
    <property type="molecule type" value="Genomic_DNA"/>
</dbReference>
<reference evidence="1 2" key="1">
    <citation type="submission" date="2016-04" db="EMBL/GenBank/DDBJ databases">
        <title>Complete genome sequence of natural rubber-degrading, novel Gram-negative bacterium, Rhizobacter gummiphilus strain NS21.</title>
        <authorList>
            <person name="Tabata M."/>
            <person name="Kasai D."/>
            <person name="Fukuda M."/>
        </authorList>
    </citation>
    <scope>NUCLEOTIDE SEQUENCE [LARGE SCALE GENOMIC DNA]</scope>
    <source>
        <strain evidence="1 2">NS21</strain>
    </source>
</reference>
<organism evidence="1 2">
    <name type="scientific">Piscinibacter gummiphilus</name>
    <dbReference type="NCBI Taxonomy" id="946333"/>
    <lineage>
        <taxon>Bacteria</taxon>
        <taxon>Pseudomonadati</taxon>
        <taxon>Pseudomonadota</taxon>
        <taxon>Betaproteobacteria</taxon>
        <taxon>Burkholderiales</taxon>
        <taxon>Sphaerotilaceae</taxon>
        <taxon>Piscinibacter</taxon>
    </lineage>
</organism>
<evidence type="ECO:0000313" key="1">
    <source>
        <dbReference type="EMBL" id="ARN23160.1"/>
    </source>
</evidence>
<gene>
    <name evidence="1" type="ORF">A4W93_26460</name>
</gene>
<evidence type="ECO:0000313" key="2">
    <source>
        <dbReference type="Proteomes" id="UP000193427"/>
    </source>
</evidence>
<dbReference type="Proteomes" id="UP000193427">
    <property type="component" value="Chromosome"/>
</dbReference>
<keyword evidence="2" id="KW-1185">Reference proteome</keyword>
<protein>
    <submittedName>
        <fullName evidence="1">Uncharacterized protein</fullName>
    </submittedName>
</protein>
<dbReference type="RefSeq" id="WP_085753475.1">
    <property type="nucleotide sequence ID" value="NZ_BSPR01000017.1"/>
</dbReference>
<dbReference type="InterPro" id="IPR023393">
    <property type="entry name" value="START-like_dom_sf"/>
</dbReference>
<dbReference type="AlphaFoldDB" id="A0A1W6LG15"/>
<dbReference type="OrthoDB" id="880456at2"/>